<evidence type="ECO:0000313" key="2">
    <source>
        <dbReference type="Proteomes" id="UP000183898"/>
    </source>
</evidence>
<accession>A0A1H8AZH7</accession>
<gene>
    <name evidence="1" type="ORF">SAMN05216404_10148</name>
</gene>
<protein>
    <submittedName>
        <fullName evidence="1">Uncharacterized protein</fullName>
    </submittedName>
</protein>
<dbReference type="RefSeq" id="WP_074743610.1">
    <property type="nucleotide sequence ID" value="NZ_FOCT01000001.1"/>
</dbReference>
<organism evidence="1 2">
    <name type="scientific">Nitrosospira multiformis</name>
    <dbReference type="NCBI Taxonomy" id="1231"/>
    <lineage>
        <taxon>Bacteria</taxon>
        <taxon>Pseudomonadati</taxon>
        <taxon>Pseudomonadota</taxon>
        <taxon>Betaproteobacteria</taxon>
        <taxon>Nitrosomonadales</taxon>
        <taxon>Nitrosomonadaceae</taxon>
        <taxon>Nitrosospira</taxon>
    </lineage>
</organism>
<name>A0A1H8AZH7_9PROT</name>
<dbReference type="Proteomes" id="UP000183898">
    <property type="component" value="Unassembled WGS sequence"/>
</dbReference>
<sequence length="116" mass="13037">MEIRIANCPLEAKCEELKLEDEKPVLYRCPWYVQVRGVNTNTGQETDSWGCAIGWLPTLMVNTANESRKGAAATESFRNEMVKHSEKTQQVLLVAAHMANRKVQGNGLLEQSEICE</sequence>
<dbReference type="EMBL" id="FOCT01000001">
    <property type="protein sequence ID" value="SEM74927.1"/>
    <property type="molecule type" value="Genomic_DNA"/>
</dbReference>
<dbReference type="AlphaFoldDB" id="A0A1H8AZH7"/>
<proteinExistence type="predicted"/>
<evidence type="ECO:0000313" key="1">
    <source>
        <dbReference type="EMBL" id="SEM74927.1"/>
    </source>
</evidence>
<reference evidence="1 2" key="1">
    <citation type="submission" date="2016-10" db="EMBL/GenBank/DDBJ databases">
        <authorList>
            <person name="de Groot N.N."/>
        </authorList>
    </citation>
    <scope>NUCLEOTIDE SEQUENCE [LARGE SCALE GENOMIC DNA]</scope>
    <source>
        <strain evidence="1 2">Nl18</strain>
    </source>
</reference>